<reference evidence="1 2" key="1">
    <citation type="submission" date="2018-11" db="EMBL/GenBank/DDBJ databases">
        <title>Trebonia kvetii gen.nov., sp.nov., a novel acidophilic actinobacterium, and proposal of the new actinobacterial family Treboniaceae fam. nov.</title>
        <authorList>
            <person name="Rapoport D."/>
            <person name="Sagova-Mareckova M."/>
            <person name="Sedlacek I."/>
            <person name="Provaznik J."/>
            <person name="Kralova S."/>
            <person name="Pavlinic D."/>
            <person name="Benes V."/>
            <person name="Kopecky J."/>
        </authorList>
    </citation>
    <scope>NUCLEOTIDE SEQUENCE [LARGE SCALE GENOMIC DNA]</scope>
    <source>
        <strain evidence="1 2">15Tr583</strain>
    </source>
</reference>
<dbReference type="Proteomes" id="UP000460272">
    <property type="component" value="Unassembled WGS sequence"/>
</dbReference>
<dbReference type="OrthoDB" id="3831104at2"/>
<accession>A0A6P2BU84</accession>
<dbReference type="SUPFAM" id="SSF47598">
    <property type="entry name" value="Ribbon-helix-helix"/>
    <property type="match status" value="1"/>
</dbReference>
<protein>
    <submittedName>
        <fullName evidence="1">Ribbon-helix-helix protein, CopG family</fullName>
    </submittedName>
</protein>
<proteinExistence type="predicted"/>
<dbReference type="EMBL" id="RPFW01000005">
    <property type="protein sequence ID" value="TVZ02642.1"/>
    <property type="molecule type" value="Genomic_DNA"/>
</dbReference>
<dbReference type="AlphaFoldDB" id="A0A6P2BU84"/>
<name>A0A6P2BU84_9ACTN</name>
<keyword evidence="2" id="KW-1185">Reference proteome</keyword>
<organism evidence="1 2">
    <name type="scientific">Trebonia kvetii</name>
    <dbReference type="NCBI Taxonomy" id="2480626"/>
    <lineage>
        <taxon>Bacteria</taxon>
        <taxon>Bacillati</taxon>
        <taxon>Actinomycetota</taxon>
        <taxon>Actinomycetes</taxon>
        <taxon>Streptosporangiales</taxon>
        <taxon>Treboniaceae</taxon>
        <taxon>Trebonia</taxon>
    </lineage>
</organism>
<sequence>MVNMDHASDGKARTKNMVLRLDPELADLLATVAEVEDRSVSDVAREAIAALVHARRRDKRFRRKLEENLARHQRLLDLLQDDQQ</sequence>
<dbReference type="GO" id="GO:0006355">
    <property type="term" value="P:regulation of DNA-templated transcription"/>
    <property type="evidence" value="ECO:0007669"/>
    <property type="project" value="InterPro"/>
</dbReference>
<dbReference type="InterPro" id="IPR010985">
    <property type="entry name" value="Ribbon_hlx_hlx"/>
</dbReference>
<evidence type="ECO:0000313" key="2">
    <source>
        <dbReference type="Proteomes" id="UP000460272"/>
    </source>
</evidence>
<evidence type="ECO:0000313" key="1">
    <source>
        <dbReference type="EMBL" id="TVZ02642.1"/>
    </source>
</evidence>
<comment type="caution">
    <text evidence="1">The sequence shown here is derived from an EMBL/GenBank/DDBJ whole genome shotgun (WGS) entry which is preliminary data.</text>
</comment>
<gene>
    <name evidence="1" type="ORF">EAS64_28130</name>
</gene>